<dbReference type="InterPro" id="IPR001000">
    <property type="entry name" value="GH10_dom"/>
</dbReference>
<keyword evidence="9" id="KW-0624">Polysaccharide degradation</keyword>
<dbReference type="InterPro" id="IPR017853">
    <property type="entry name" value="GH"/>
</dbReference>
<evidence type="ECO:0000256" key="5">
    <source>
        <dbReference type="ARBA" id="ARBA00022729"/>
    </source>
</evidence>
<evidence type="ECO:0000313" key="12">
    <source>
        <dbReference type="Proteomes" id="UP000823641"/>
    </source>
</evidence>
<keyword evidence="6" id="KW-0378">Hydrolase</keyword>
<comment type="similarity">
    <text evidence="2">Belongs to the glycosyl hydrolase 10 (cellulase F) family.</text>
</comment>
<reference evidence="11" key="1">
    <citation type="submission" date="2020-10" db="EMBL/GenBank/DDBJ databases">
        <authorList>
            <person name="Gilroy R."/>
        </authorList>
    </citation>
    <scope>NUCLEOTIDE SEQUENCE</scope>
    <source>
        <strain evidence="11">G3-3990</strain>
    </source>
</reference>
<evidence type="ECO:0000259" key="10">
    <source>
        <dbReference type="SMART" id="SM00633"/>
    </source>
</evidence>
<evidence type="ECO:0000256" key="3">
    <source>
        <dbReference type="ARBA" id="ARBA00012590"/>
    </source>
</evidence>
<protein>
    <recommendedName>
        <fullName evidence="3">endo-1,4-beta-xylanase</fullName>
        <ecNumber evidence="3">3.2.1.8</ecNumber>
    </recommendedName>
</protein>
<keyword evidence="7" id="KW-0119">Carbohydrate metabolism</keyword>
<keyword evidence="5" id="KW-0732">Signal</keyword>
<dbReference type="Proteomes" id="UP000823641">
    <property type="component" value="Unassembled WGS sequence"/>
</dbReference>
<evidence type="ECO:0000256" key="1">
    <source>
        <dbReference type="ARBA" id="ARBA00000681"/>
    </source>
</evidence>
<comment type="caution">
    <text evidence="11">The sequence shown here is derived from an EMBL/GenBank/DDBJ whole genome shotgun (WGS) entry which is preliminary data.</text>
</comment>
<dbReference type="SUPFAM" id="SSF49785">
    <property type="entry name" value="Galactose-binding domain-like"/>
    <property type="match status" value="1"/>
</dbReference>
<evidence type="ECO:0000313" key="11">
    <source>
        <dbReference type="EMBL" id="MBO8458715.1"/>
    </source>
</evidence>
<evidence type="ECO:0000256" key="2">
    <source>
        <dbReference type="ARBA" id="ARBA00007495"/>
    </source>
</evidence>
<dbReference type="AlphaFoldDB" id="A0A9D9HRN3"/>
<dbReference type="InterPro" id="IPR008979">
    <property type="entry name" value="Galactose-bd-like_sf"/>
</dbReference>
<reference evidence="11" key="2">
    <citation type="journal article" date="2021" name="PeerJ">
        <title>Extensive microbial diversity within the chicken gut microbiome revealed by metagenomics and culture.</title>
        <authorList>
            <person name="Gilroy R."/>
            <person name="Ravi A."/>
            <person name="Getino M."/>
            <person name="Pursley I."/>
            <person name="Horton D.L."/>
            <person name="Alikhan N.F."/>
            <person name="Baker D."/>
            <person name="Gharbi K."/>
            <person name="Hall N."/>
            <person name="Watson M."/>
            <person name="Adriaenssens E.M."/>
            <person name="Foster-Nyarko E."/>
            <person name="Jarju S."/>
            <person name="Secka A."/>
            <person name="Antonio M."/>
            <person name="Oren A."/>
            <person name="Chaudhuri R.R."/>
            <person name="La Ragione R."/>
            <person name="Hildebrand F."/>
            <person name="Pallen M.J."/>
        </authorList>
    </citation>
    <scope>NUCLEOTIDE SEQUENCE</scope>
    <source>
        <strain evidence="11">G3-3990</strain>
    </source>
</reference>
<organism evidence="11 12">
    <name type="scientific">Candidatus Gallipaludibacter merdavium</name>
    <dbReference type="NCBI Taxonomy" id="2840839"/>
    <lineage>
        <taxon>Bacteria</taxon>
        <taxon>Pseudomonadati</taxon>
        <taxon>Bacteroidota</taxon>
        <taxon>Bacteroidia</taxon>
        <taxon>Bacteroidales</taxon>
        <taxon>Candidatus Gallipaludibacter</taxon>
    </lineage>
</organism>
<name>A0A9D9HRN3_9BACT</name>
<dbReference type="SUPFAM" id="SSF51445">
    <property type="entry name" value="(Trans)glycosidases"/>
    <property type="match status" value="1"/>
</dbReference>
<evidence type="ECO:0000256" key="6">
    <source>
        <dbReference type="ARBA" id="ARBA00022801"/>
    </source>
</evidence>
<dbReference type="PROSITE" id="PS51257">
    <property type="entry name" value="PROKAR_LIPOPROTEIN"/>
    <property type="match status" value="1"/>
</dbReference>
<dbReference type="Gene3D" id="3.20.20.80">
    <property type="entry name" value="Glycosidases"/>
    <property type="match status" value="2"/>
</dbReference>
<evidence type="ECO:0000256" key="7">
    <source>
        <dbReference type="ARBA" id="ARBA00023277"/>
    </source>
</evidence>
<dbReference type="Gene3D" id="2.60.120.260">
    <property type="entry name" value="Galactose-binding domain-like"/>
    <property type="match status" value="1"/>
</dbReference>
<dbReference type="PANTHER" id="PTHR31490:SF88">
    <property type="entry name" value="BETA-XYLANASE"/>
    <property type="match status" value="1"/>
</dbReference>
<sequence>MKQYHKIIAGIILTIGVSACTDETLLSYSVEKPESLIQYEYLNNYDVLKSYVDRAKYPDFKLGLAIVAGDFNSKGAQYEIAKNNFNEITAGNCMKYSSCVRDDGSMDFSTVEKLIKTAKSAGLTLYGHTLAWHSQQNNTYLNGLVLQEGETLPVQIYNIDYSVVTDKYIWHQPESEPVSITDGYLVIKNPSVKEVWGVETIIADEIKTTIGDNYMAYIKMKSSGAGSAKVLFTNWGKPAVEQNIAFEEGEQEIAIQVDNIQTDNTFMLMQSGSFAGTLQIASVRVSQKGGVGEKKYVSLIENGDAEGEKTDNYRKQGAGTYGKPIIGEAGTGSDGKGHAFIIESPANQVNGWDTQFFLTSNQVLKAGDKVHLSFKYRADKDTPNIGTQSQGNPTEYIHWDGGAGISFTTSWQTFERTMTISADQAGTNGMKTIAWNLADCKEENTFYFDDIVFEREEIVEGGTNEGSSMEEKKEILIQAMDTWIGGMMQACGGYVTAWDAVNEPLSGTDIDGDGFFDLQSATRNTVSENDKKSNFYWQDYLGDVDYVRTVVKLARKHFAETGGNPNDLKLFINDYNLESTWDDNHKLKSLIKWIEKWEADGVTQIDGIGTQMHISCNMNDEYQRDQERHVVQMFELLAKTGKLVKISELDMGLIDDGAPEENKIPNSNNIKTECLTFVQHLAMADFYQFIVSKYLEIIPVEQQYGITQWCSTDSPVESGWRANQPIGLWNLQYQRKPAYAGFANGLAGETIAEPDLK</sequence>
<evidence type="ECO:0000256" key="9">
    <source>
        <dbReference type="ARBA" id="ARBA00023326"/>
    </source>
</evidence>
<dbReference type="EMBL" id="JADIMG010000001">
    <property type="protein sequence ID" value="MBO8458715.1"/>
    <property type="molecule type" value="Genomic_DNA"/>
</dbReference>
<keyword evidence="4" id="KW-0858">Xylan degradation</keyword>
<dbReference type="GO" id="GO:0031176">
    <property type="term" value="F:endo-1,4-beta-xylanase activity"/>
    <property type="evidence" value="ECO:0007669"/>
    <property type="project" value="UniProtKB-EC"/>
</dbReference>
<dbReference type="GO" id="GO:0045493">
    <property type="term" value="P:xylan catabolic process"/>
    <property type="evidence" value="ECO:0007669"/>
    <property type="project" value="UniProtKB-KW"/>
</dbReference>
<accession>A0A9D9HRN3</accession>
<dbReference type="SMART" id="SM00633">
    <property type="entry name" value="Glyco_10"/>
    <property type="match status" value="1"/>
</dbReference>
<dbReference type="EC" id="3.2.1.8" evidence="3"/>
<feature type="domain" description="GH10" evidence="10">
    <location>
        <begin position="395"/>
        <end position="746"/>
    </location>
</feature>
<keyword evidence="8" id="KW-0326">Glycosidase</keyword>
<dbReference type="PANTHER" id="PTHR31490">
    <property type="entry name" value="GLYCOSYL HYDROLASE"/>
    <property type="match status" value="1"/>
</dbReference>
<dbReference type="Pfam" id="PF00331">
    <property type="entry name" value="Glyco_hydro_10"/>
    <property type="match status" value="2"/>
</dbReference>
<proteinExistence type="inferred from homology"/>
<evidence type="ECO:0000256" key="8">
    <source>
        <dbReference type="ARBA" id="ARBA00023295"/>
    </source>
</evidence>
<evidence type="ECO:0000256" key="4">
    <source>
        <dbReference type="ARBA" id="ARBA00022651"/>
    </source>
</evidence>
<dbReference type="InterPro" id="IPR044846">
    <property type="entry name" value="GH10"/>
</dbReference>
<comment type="catalytic activity">
    <reaction evidence="1">
        <text>Endohydrolysis of (1-&gt;4)-beta-D-xylosidic linkages in xylans.</text>
        <dbReference type="EC" id="3.2.1.8"/>
    </reaction>
</comment>
<gene>
    <name evidence="11" type="ORF">IAA73_00035</name>
</gene>